<protein>
    <recommendedName>
        <fullName evidence="1">Transglycosylase SLT domain-containing protein</fullName>
    </recommendedName>
</protein>
<name>A0A0K9PY40_ZOSMR</name>
<proteinExistence type="predicted"/>
<gene>
    <name evidence="2" type="ORF">ZOSMA_139G00190</name>
</gene>
<evidence type="ECO:0000259" key="1">
    <source>
        <dbReference type="Pfam" id="PF01464"/>
    </source>
</evidence>
<dbReference type="InterPro" id="IPR023346">
    <property type="entry name" value="Lysozyme-like_dom_sf"/>
</dbReference>
<keyword evidence="3" id="KW-1185">Reference proteome</keyword>
<organism evidence="2 3">
    <name type="scientific">Zostera marina</name>
    <name type="common">Eelgrass</name>
    <dbReference type="NCBI Taxonomy" id="29655"/>
    <lineage>
        <taxon>Eukaryota</taxon>
        <taxon>Viridiplantae</taxon>
        <taxon>Streptophyta</taxon>
        <taxon>Embryophyta</taxon>
        <taxon>Tracheophyta</taxon>
        <taxon>Spermatophyta</taxon>
        <taxon>Magnoliopsida</taxon>
        <taxon>Liliopsida</taxon>
        <taxon>Zosteraceae</taxon>
        <taxon>Zostera</taxon>
    </lineage>
</organism>
<dbReference type="PANTHER" id="PTHR37179:SF1">
    <property type="entry name" value="TRANSGLYCOSYLASE"/>
    <property type="match status" value="1"/>
</dbReference>
<evidence type="ECO:0000313" key="2">
    <source>
        <dbReference type="EMBL" id="KMZ73941.1"/>
    </source>
</evidence>
<dbReference type="SUPFAM" id="SSF53955">
    <property type="entry name" value="Lysozyme-like"/>
    <property type="match status" value="2"/>
</dbReference>
<accession>A0A0K9PY40</accession>
<feature type="domain" description="Transglycosylase SLT" evidence="1">
    <location>
        <begin position="76"/>
        <end position="185"/>
    </location>
</feature>
<reference evidence="3" key="1">
    <citation type="journal article" date="2016" name="Nature">
        <title>The genome of the seagrass Zostera marina reveals angiosperm adaptation to the sea.</title>
        <authorList>
            <person name="Olsen J.L."/>
            <person name="Rouze P."/>
            <person name="Verhelst B."/>
            <person name="Lin Y.-C."/>
            <person name="Bayer T."/>
            <person name="Collen J."/>
            <person name="Dattolo E."/>
            <person name="De Paoli E."/>
            <person name="Dittami S."/>
            <person name="Maumus F."/>
            <person name="Michel G."/>
            <person name="Kersting A."/>
            <person name="Lauritano C."/>
            <person name="Lohaus R."/>
            <person name="Toepel M."/>
            <person name="Tonon T."/>
            <person name="Vanneste K."/>
            <person name="Amirebrahimi M."/>
            <person name="Brakel J."/>
            <person name="Bostroem C."/>
            <person name="Chovatia M."/>
            <person name="Grimwood J."/>
            <person name="Jenkins J.W."/>
            <person name="Jueterbock A."/>
            <person name="Mraz A."/>
            <person name="Stam W.T."/>
            <person name="Tice H."/>
            <person name="Bornberg-Bauer E."/>
            <person name="Green P.J."/>
            <person name="Pearson G.A."/>
            <person name="Procaccini G."/>
            <person name="Duarte C.M."/>
            <person name="Schmutz J."/>
            <person name="Reusch T.B.H."/>
            <person name="Van de Peer Y."/>
        </authorList>
    </citation>
    <scope>NUCLEOTIDE SEQUENCE [LARGE SCALE GENOMIC DNA]</scope>
    <source>
        <strain evidence="3">cv. Finnish</strain>
    </source>
</reference>
<dbReference type="AlphaFoldDB" id="A0A0K9PY40"/>
<dbReference type="InterPro" id="IPR008258">
    <property type="entry name" value="Transglycosylase_SLT_dom_1"/>
</dbReference>
<evidence type="ECO:0000313" key="3">
    <source>
        <dbReference type="Proteomes" id="UP000036987"/>
    </source>
</evidence>
<dbReference type="EMBL" id="LFYR01000513">
    <property type="protein sequence ID" value="KMZ73941.1"/>
    <property type="molecule type" value="Genomic_DNA"/>
</dbReference>
<dbReference type="Proteomes" id="UP000036987">
    <property type="component" value="Unassembled WGS sequence"/>
</dbReference>
<dbReference type="OMA" id="MRQPESF"/>
<dbReference type="Pfam" id="PF01464">
    <property type="entry name" value="SLT"/>
    <property type="match status" value="1"/>
</dbReference>
<dbReference type="OrthoDB" id="550520at2759"/>
<dbReference type="PANTHER" id="PTHR37179">
    <property type="entry name" value="TRANSGLYCOSYLASE"/>
    <property type="match status" value="1"/>
</dbReference>
<comment type="caution">
    <text evidence="2">The sequence shown here is derived from an EMBL/GenBank/DDBJ whole genome shotgun (WGS) entry which is preliminary data.</text>
</comment>
<dbReference type="Gene3D" id="1.10.530.10">
    <property type="match status" value="2"/>
</dbReference>
<sequence>MAEVVEIPSYKYWEDCIDGGDVREMWMDSDVCKEWISVGERKDHKVLLSRDPDGNTFLTQTELMAVVRIIVHRYYTSQLDPDLICAIAEIESYKQPLALQYDRKIVEPKIGIMQLLQSTAEWLYREMGYRNYNIEDNPTLLFRPFVNLYFGAAYIKWLFSYNGKERNEEFVVRAYKGGPKKARHKSTLGYFQRYLSIKQSLPPRRKREINVAQTASVPTGSEWTYWDSRVSPNDMEELWKNPDVLKEWTKTAEIRGKVRFSLDKEKRPYLSRVEVKAVAAIIISRHFQTRDLRAVFLAALAEMCSMRFINGMGVRTGLLGIDYPTALWLYNDVGCKVYRVKSVDDLYNPFVSMYFGAAFMAWLSVYEGRERTHKFIVQAYLGGPENVNIQETGPYWKKFQQTLMYYDDLKRDGKGTCMIL</sequence>